<comment type="caution">
    <text evidence="1">The sequence shown here is derived from an EMBL/GenBank/DDBJ whole genome shotgun (WGS) entry which is preliminary data.</text>
</comment>
<accession>M1YZB1</accession>
<protein>
    <submittedName>
        <fullName evidence="1">Uncharacterized protein</fullName>
    </submittedName>
</protein>
<organism evidence="1 2">
    <name type="scientific">Nitrospina gracilis (strain 3/211)</name>
    <dbReference type="NCBI Taxonomy" id="1266370"/>
    <lineage>
        <taxon>Bacteria</taxon>
        <taxon>Pseudomonadati</taxon>
        <taxon>Nitrospinota/Tectimicrobiota group</taxon>
        <taxon>Nitrospinota</taxon>
        <taxon>Nitrospinia</taxon>
        <taxon>Nitrospinales</taxon>
        <taxon>Nitrospinaceae</taxon>
        <taxon>Nitrospina</taxon>
    </lineage>
</organism>
<name>M1YZB1_NITG3</name>
<dbReference type="Proteomes" id="UP000011704">
    <property type="component" value="Unassembled WGS sequence"/>
</dbReference>
<dbReference type="HOGENOM" id="CLU_2899569_0_0_0"/>
<gene>
    <name evidence="1" type="ORF">NITGR_420006</name>
</gene>
<evidence type="ECO:0000313" key="2">
    <source>
        <dbReference type="Proteomes" id="UP000011704"/>
    </source>
</evidence>
<reference evidence="1 2" key="1">
    <citation type="journal article" date="2013" name="Front. Microbiol.">
        <title>The genome of Nitrospina gracilis illuminates the metabolism and evolution of the major marine nitrite oxidizer.</title>
        <authorList>
            <person name="Luecker S."/>
            <person name="Nowka B."/>
            <person name="Rattei T."/>
            <person name="Spieck E."/>
            <person name="and Daims H."/>
        </authorList>
    </citation>
    <scope>NUCLEOTIDE SEQUENCE [LARGE SCALE GENOMIC DNA]</scope>
    <source>
        <strain evidence="1 2">3/211</strain>
    </source>
</reference>
<dbReference type="STRING" id="1266370.NITGR_420006"/>
<dbReference type="EMBL" id="CAQJ01000047">
    <property type="protein sequence ID" value="CCQ90830.1"/>
    <property type="molecule type" value="Genomic_DNA"/>
</dbReference>
<dbReference type="AlphaFoldDB" id="M1YZB1"/>
<sequence>MEPALPILGKLLGGVLPNTPPGGSVKLVAVERHYLLAVIIKSKLHSKITFFLPACGISFRAI</sequence>
<evidence type="ECO:0000313" key="1">
    <source>
        <dbReference type="EMBL" id="CCQ90830.1"/>
    </source>
</evidence>
<dbReference type="InParanoid" id="M1YZB1"/>
<keyword evidence="2" id="KW-1185">Reference proteome</keyword>
<proteinExistence type="predicted"/>